<dbReference type="EMBL" id="JAWDGP010000534">
    <property type="protein sequence ID" value="KAK3799794.1"/>
    <property type="molecule type" value="Genomic_DNA"/>
</dbReference>
<name>A0AAE1B4M7_9GAST</name>
<dbReference type="AlphaFoldDB" id="A0AAE1B4M7"/>
<evidence type="ECO:0000313" key="2">
    <source>
        <dbReference type="Proteomes" id="UP001283361"/>
    </source>
</evidence>
<accession>A0AAE1B4M7</accession>
<reference evidence="1" key="1">
    <citation type="journal article" date="2023" name="G3 (Bethesda)">
        <title>A reference genome for the long-term kleptoplast-retaining sea slug Elysia crispata morphotype clarki.</title>
        <authorList>
            <person name="Eastman K.E."/>
            <person name="Pendleton A.L."/>
            <person name="Shaikh M.A."/>
            <person name="Suttiyut T."/>
            <person name="Ogas R."/>
            <person name="Tomko P."/>
            <person name="Gavelis G."/>
            <person name="Widhalm J.R."/>
            <person name="Wisecaver J.H."/>
        </authorList>
    </citation>
    <scope>NUCLEOTIDE SEQUENCE</scope>
    <source>
        <strain evidence="1">ECLA1</strain>
    </source>
</reference>
<sequence length="146" mass="16652">MYEPLLELYKSIPSLARVLPVCMCSDFAGLPTGTISLEHGSSESTGCGLEIIWLSMSFDNPWSENTFLGRYDFRLSKLQLDISTCYFIQVTKFQKQRGAVNRQRQGSEPRLSIWTECDGRGIICWLRQICEERLTQFDISEAVLPS</sequence>
<protein>
    <submittedName>
        <fullName evidence="1">Uncharacterized protein</fullName>
    </submittedName>
</protein>
<comment type="caution">
    <text evidence="1">The sequence shown here is derived from an EMBL/GenBank/DDBJ whole genome shotgun (WGS) entry which is preliminary data.</text>
</comment>
<evidence type="ECO:0000313" key="1">
    <source>
        <dbReference type="EMBL" id="KAK3799794.1"/>
    </source>
</evidence>
<keyword evidence="2" id="KW-1185">Reference proteome</keyword>
<gene>
    <name evidence="1" type="ORF">RRG08_048519</name>
</gene>
<dbReference type="Proteomes" id="UP001283361">
    <property type="component" value="Unassembled WGS sequence"/>
</dbReference>
<organism evidence="1 2">
    <name type="scientific">Elysia crispata</name>
    <name type="common">lettuce slug</name>
    <dbReference type="NCBI Taxonomy" id="231223"/>
    <lineage>
        <taxon>Eukaryota</taxon>
        <taxon>Metazoa</taxon>
        <taxon>Spiralia</taxon>
        <taxon>Lophotrochozoa</taxon>
        <taxon>Mollusca</taxon>
        <taxon>Gastropoda</taxon>
        <taxon>Heterobranchia</taxon>
        <taxon>Euthyneura</taxon>
        <taxon>Panpulmonata</taxon>
        <taxon>Sacoglossa</taxon>
        <taxon>Placobranchoidea</taxon>
        <taxon>Plakobranchidae</taxon>
        <taxon>Elysia</taxon>
    </lineage>
</organism>
<proteinExistence type="predicted"/>